<keyword evidence="2" id="KW-1185">Reference proteome</keyword>
<dbReference type="Proteomes" id="UP001457282">
    <property type="component" value="Unassembled WGS sequence"/>
</dbReference>
<evidence type="ECO:0000313" key="1">
    <source>
        <dbReference type="EMBL" id="KAK9928718.1"/>
    </source>
</evidence>
<dbReference type="EMBL" id="JBEDUW010000005">
    <property type="protein sequence ID" value="KAK9928718.1"/>
    <property type="molecule type" value="Genomic_DNA"/>
</dbReference>
<dbReference type="AlphaFoldDB" id="A0AAW1WVR4"/>
<gene>
    <name evidence="1" type="ORF">M0R45_025841</name>
</gene>
<proteinExistence type="predicted"/>
<evidence type="ECO:0000313" key="2">
    <source>
        <dbReference type="Proteomes" id="UP001457282"/>
    </source>
</evidence>
<comment type="caution">
    <text evidence="1">The sequence shown here is derived from an EMBL/GenBank/DDBJ whole genome shotgun (WGS) entry which is preliminary data.</text>
</comment>
<sequence length="148" mass="16198">MVQTKRREVTRWGEGREVTGCGGEREPVLVLERHWRRRERVGERDQISGGLAGIGGCRGYRCSAVVELVALGAARAKINTCCGGDEKDIDAQALRENTSSGDAVLEVVRRWCGGKKHGGAKKLHGQSFIDVVRWLIDDGEIVGEDVRG</sequence>
<accession>A0AAW1WVR4</accession>
<organism evidence="1 2">
    <name type="scientific">Rubus argutus</name>
    <name type="common">Southern blackberry</name>
    <dbReference type="NCBI Taxonomy" id="59490"/>
    <lineage>
        <taxon>Eukaryota</taxon>
        <taxon>Viridiplantae</taxon>
        <taxon>Streptophyta</taxon>
        <taxon>Embryophyta</taxon>
        <taxon>Tracheophyta</taxon>
        <taxon>Spermatophyta</taxon>
        <taxon>Magnoliopsida</taxon>
        <taxon>eudicotyledons</taxon>
        <taxon>Gunneridae</taxon>
        <taxon>Pentapetalae</taxon>
        <taxon>rosids</taxon>
        <taxon>fabids</taxon>
        <taxon>Rosales</taxon>
        <taxon>Rosaceae</taxon>
        <taxon>Rosoideae</taxon>
        <taxon>Rosoideae incertae sedis</taxon>
        <taxon>Rubus</taxon>
    </lineage>
</organism>
<protein>
    <submittedName>
        <fullName evidence="1">Uncharacterized protein</fullName>
    </submittedName>
</protein>
<reference evidence="1 2" key="1">
    <citation type="journal article" date="2023" name="G3 (Bethesda)">
        <title>A chromosome-length genome assembly and annotation of blackberry (Rubus argutus, cv. 'Hillquist').</title>
        <authorList>
            <person name="Bruna T."/>
            <person name="Aryal R."/>
            <person name="Dudchenko O."/>
            <person name="Sargent D.J."/>
            <person name="Mead D."/>
            <person name="Buti M."/>
            <person name="Cavallini A."/>
            <person name="Hytonen T."/>
            <person name="Andres J."/>
            <person name="Pham M."/>
            <person name="Weisz D."/>
            <person name="Mascagni F."/>
            <person name="Usai G."/>
            <person name="Natali L."/>
            <person name="Bassil N."/>
            <person name="Fernandez G.E."/>
            <person name="Lomsadze A."/>
            <person name="Armour M."/>
            <person name="Olukolu B."/>
            <person name="Poorten T."/>
            <person name="Britton C."/>
            <person name="Davik J."/>
            <person name="Ashrafi H."/>
            <person name="Aiden E.L."/>
            <person name="Borodovsky M."/>
            <person name="Worthington M."/>
        </authorList>
    </citation>
    <scope>NUCLEOTIDE SEQUENCE [LARGE SCALE GENOMIC DNA]</scope>
    <source>
        <strain evidence="1">PI 553951</strain>
    </source>
</reference>
<name>A0AAW1WVR4_RUBAR</name>